<evidence type="ECO:0000256" key="10">
    <source>
        <dbReference type="SAM" id="MobiDB-lite"/>
    </source>
</evidence>
<name>K0RPE8_THAOC</name>
<dbReference type="GO" id="GO:0000139">
    <property type="term" value="C:Golgi membrane"/>
    <property type="evidence" value="ECO:0007669"/>
    <property type="project" value="UniProtKB-SubCell"/>
</dbReference>
<evidence type="ECO:0000256" key="8">
    <source>
        <dbReference type="ARBA" id="ARBA00023136"/>
    </source>
</evidence>
<evidence type="ECO:0000256" key="4">
    <source>
        <dbReference type="ARBA" id="ARBA00022692"/>
    </source>
</evidence>
<evidence type="ECO:0000256" key="2">
    <source>
        <dbReference type="ARBA" id="ARBA00008124"/>
    </source>
</evidence>
<evidence type="ECO:0000256" key="9">
    <source>
        <dbReference type="ARBA" id="ARBA00023180"/>
    </source>
</evidence>
<evidence type="ECO:0000313" key="11">
    <source>
        <dbReference type="EMBL" id="EJK48602.1"/>
    </source>
</evidence>
<feature type="non-terminal residue" evidence="11">
    <location>
        <position position="812"/>
    </location>
</feature>
<feature type="region of interest" description="Disordered" evidence="10">
    <location>
        <begin position="744"/>
        <end position="812"/>
    </location>
</feature>
<dbReference type="AlphaFoldDB" id="K0RPE8"/>
<keyword evidence="8" id="KW-0472">Membrane</keyword>
<organism evidence="11 12">
    <name type="scientific">Thalassiosira oceanica</name>
    <name type="common">Marine diatom</name>
    <dbReference type="NCBI Taxonomy" id="159749"/>
    <lineage>
        <taxon>Eukaryota</taxon>
        <taxon>Sar</taxon>
        <taxon>Stramenopiles</taxon>
        <taxon>Ochrophyta</taxon>
        <taxon>Bacillariophyta</taxon>
        <taxon>Coscinodiscophyceae</taxon>
        <taxon>Thalassiosirophycidae</taxon>
        <taxon>Thalassiosirales</taxon>
        <taxon>Thalassiosiraceae</taxon>
        <taxon>Thalassiosira</taxon>
    </lineage>
</organism>
<dbReference type="PANTHER" id="PTHR14647">
    <property type="entry name" value="GALACTOSE-3-O-SULFOTRANSFERASE"/>
    <property type="match status" value="1"/>
</dbReference>
<dbReference type="PANTHER" id="PTHR14647:SF87">
    <property type="entry name" value="PUTATIVE-RELATED"/>
    <property type="match status" value="1"/>
</dbReference>
<evidence type="ECO:0000256" key="7">
    <source>
        <dbReference type="ARBA" id="ARBA00023034"/>
    </source>
</evidence>
<sequence>MATGSAADASAAHPCGATSVSRRHVASLVVFAIVALCSTARHDASIYFPIESNSVKAGPFPSKKSPVQALQESSVGDDPPGREEQRKRKPGKRTSHDGRVYFVEPGSQLHDLVKKWKDSSITVSQAALDLNRIVSDVEYIDHKPSEGMLMIKTHKTVLFRQLNGRLGPAKFGSGAPYDVWAVHSKYDSVLFDDFLPSTGRILSIIRDPGNASVWNEFVLSHEGRDFFTKKVKRAGCQLNRMTLQIVGGIGNSVKYSNHTGKVQDWIEESYKRRHVLLVTERMVESMLVLWHEYNLHPLDVVFSSFKVSSKSEQKDEESIEAENVIREMSPSDSQMYRHANLRLDSLLGISFASSKVRENAIDELETMNDLLAQTCGTVTYTDKHRFVYGYDNLTINVPSLQRFCEEKLLDGPQWHHRHYTSLKEAGISPCLLRGRYSPRKSSVVLSPLRVDRAPYKSEGRLGHSLTTTRILQEPAPRTKASLRVPRVVRSYTFRDLRFVVLLPATMVNAAVTASNASLQRQRDEDWTKGELKRNMGANLGEKSLGVSATTLLLVLLCTLTVGHTDHFFAGSAVGGGISQHSRGTAAATATVPLRGFICDRRSAHEPCEVCHLGFYCENETTMLPCPSAEFFCPLGSVAPVRVKQGFYSLPLATNHSRHYEEPCPEGFFCTNCVKTICLKGYYCGREMLTVPVPRGEEYLYCQEGSVRPQLAKEGWFTTGGLREQERVLSQGEHIAAAGAARILHDKPGGAMPSGHVQRGRDHETAGDVKPSPLGLEPMGQSKAPVTPPSAKSVRLATTARPTQVLQRPMRQG</sequence>
<keyword evidence="6" id="KW-1133">Transmembrane helix</keyword>
<keyword evidence="7" id="KW-0333">Golgi apparatus</keyword>
<accession>K0RPE8</accession>
<protein>
    <submittedName>
        <fullName evidence="11">Uncharacterized protein</fullName>
    </submittedName>
</protein>
<evidence type="ECO:0000313" key="12">
    <source>
        <dbReference type="Proteomes" id="UP000266841"/>
    </source>
</evidence>
<dbReference type="GO" id="GO:0009247">
    <property type="term" value="P:glycolipid biosynthetic process"/>
    <property type="evidence" value="ECO:0007669"/>
    <property type="project" value="InterPro"/>
</dbReference>
<evidence type="ECO:0000256" key="5">
    <source>
        <dbReference type="ARBA" id="ARBA00022968"/>
    </source>
</evidence>
<reference evidence="11 12" key="1">
    <citation type="journal article" date="2012" name="Genome Biol.">
        <title>Genome and low-iron response of an oceanic diatom adapted to chronic iron limitation.</title>
        <authorList>
            <person name="Lommer M."/>
            <person name="Specht M."/>
            <person name="Roy A.S."/>
            <person name="Kraemer L."/>
            <person name="Andreson R."/>
            <person name="Gutowska M.A."/>
            <person name="Wolf J."/>
            <person name="Bergner S.V."/>
            <person name="Schilhabel M.B."/>
            <person name="Klostermeier U.C."/>
            <person name="Beiko R.G."/>
            <person name="Rosenstiel P."/>
            <person name="Hippler M."/>
            <person name="Laroche J."/>
        </authorList>
    </citation>
    <scope>NUCLEOTIDE SEQUENCE [LARGE SCALE GENOMIC DNA]</scope>
    <source>
        <strain evidence="11 12">CCMP1005</strain>
    </source>
</reference>
<keyword evidence="5" id="KW-0735">Signal-anchor</keyword>
<dbReference type="GO" id="GO:0001733">
    <property type="term" value="F:galactosylceramide sulfotransferase activity"/>
    <property type="evidence" value="ECO:0007669"/>
    <property type="project" value="InterPro"/>
</dbReference>
<comment type="similarity">
    <text evidence="2">Belongs to the galactose-3-O-sulfotransferase family.</text>
</comment>
<dbReference type="OrthoDB" id="514299at2759"/>
<feature type="region of interest" description="Disordered" evidence="10">
    <location>
        <begin position="58"/>
        <end position="98"/>
    </location>
</feature>
<evidence type="ECO:0000256" key="6">
    <source>
        <dbReference type="ARBA" id="ARBA00022989"/>
    </source>
</evidence>
<proteinExistence type="inferred from homology"/>
<evidence type="ECO:0000256" key="3">
    <source>
        <dbReference type="ARBA" id="ARBA00022679"/>
    </source>
</evidence>
<evidence type="ECO:0000256" key="1">
    <source>
        <dbReference type="ARBA" id="ARBA00004323"/>
    </source>
</evidence>
<dbReference type="Gene3D" id="3.40.50.300">
    <property type="entry name" value="P-loop containing nucleotide triphosphate hydrolases"/>
    <property type="match status" value="1"/>
</dbReference>
<dbReference type="InterPro" id="IPR009729">
    <property type="entry name" value="Gal-3-0_sulfotransfrase"/>
</dbReference>
<dbReference type="Proteomes" id="UP000266841">
    <property type="component" value="Unassembled WGS sequence"/>
</dbReference>
<gene>
    <name evidence="11" type="ORF">THAOC_32586</name>
</gene>
<keyword evidence="12" id="KW-1185">Reference proteome</keyword>
<comment type="caution">
    <text evidence="11">The sequence shown here is derived from an EMBL/GenBank/DDBJ whole genome shotgun (WGS) entry which is preliminary data.</text>
</comment>
<keyword evidence="4" id="KW-0812">Transmembrane</keyword>
<keyword evidence="3" id="KW-0808">Transferase</keyword>
<dbReference type="EMBL" id="AGNL01045636">
    <property type="protein sequence ID" value="EJK48602.1"/>
    <property type="molecule type" value="Genomic_DNA"/>
</dbReference>
<comment type="subcellular location">
    <subcellularLocation>
        <location evidence="1">Golgi apparatus membrane</location>
        <topology evidence="1">Single-pass type II membrane protein</topology>
    </subcellularLocation>
</comment>
<keyword evidence="9" id="KW-0325">Glycoprotein</keyword>
<dbReference type="InterPro" id="IPR027417">
    <property type="entry name" value="P-loop_NTPase"/>
</dbReference>